<evidence type="ECO:0000313" key="3">
    <source>
        <dbReference type="Proteomes" id="UP000694409"/>
    </source>
</evidence>
<dbReference type="Ensembl" id="ENSSCAT00000018362.1">
    <property type="protein sequence ID" value="ENSSCAP00000016385.1"/>
    <property type="gene ID" value="ENSSCAG00000011987.1"/>
</dbReference>
<reference evidence="2" key="1">
    <citation type="submission" date="2025-08" db="UniProtKB">
        <authorList>
            <consortium name="Ensembl"/>
        </authorList>
    </citation>
    <scope>IDENTIFICATION</scope>
</reference>
<dbReference type="Proteomes" id="UP000694409">
    <property type="component" value="Unassembled WGS sequence"/>
</dbReference>
<dbReference type="AlphaFoldDB" id="A0A8C9UF95"/>
<feature type="compositionally biased region" description="Low complexity" evidence="1">
    <location>
        <begin position="15"/>
        <end position="29"/>
    </location>
</feature>
<organism evidence="2 3">
    <name type="scientific">Serinus canaria</name>
    <name type="common">Island canary</name>
    <name type="synonym">Fringilla canaria</name>
    <dbReference type="NCBI Taxonomy" id="9135"/>
    <lineage>
        <taxon>Eukaryota</taxon>
        <taxon>Metazoa</taxon>
        <taxon>Chordata</taxon>
        <taxon>Craniata</taxon>
        <taxon>Vertebrata</taxon>
        <taxon>Euteleostomi</taxon>
        <taxon>Archelosauria</taxon>
        <taxon>Archosauria</taxon>
        <taxon>Dinosauria</taxon>
        <taxon>Saurischia</taxon>
        <taxon>Theropoda</taxon>
        <taxon>Coelurosauria</taxon>
        <taxon>Aves</taxon>
        <taxon>Neognathae</taxon>
        <taxon>Neoaves</taxon>
        <taxon>Telluraves</taxon>
        <taxon>Australaves</taxon>
        <taxon>Passeriformes</taxon>
        <taxon>Passeroidea</taxon>
        <taxon>Fringillidae</taxon>
        <taxon>Carduelinae</taxon>
        <taxon>Serinus</taxon>
    </lineage>
</organism>
<protein>
    <submittedName>
        <fullName evidence="2">Uncharacterized protein</fullName>
    </submittedName>
</protein>
<sequence>MFISSLTALSHGRESSGCCSSSTSSAGDGSVRSLCWLVSPLCRGQGWGGGCPGAGMFSLVLFFSLHGELLNFPGFNSDSSLPCSNFWLLVLLCSAVPRPCWCWGADAPQILSAMERSKERGARFFTLGKERNRWENSTANSFAAWLPLSGQLLQLSYDL</sequence>
<accession>A0A8C9UF95</accession>
<evidence type="ECO:0000256" key="1">
    <source>
        <dbReference type="SAM" id="MobiDB-lite"/>
    </source>
</evidence>
<keyword evidence="3" id="KW-1185">Reference proteome</keyword>
<reference evidence="2" key="2">
    <citation type="submission" date="2025-09" db="UniProtKB">
        <authorList>
            <consortium name="Ensembl"/>
        </authorList>
    </citation>
    <scope>IDENTIFICATION</scope>
</reference>
<evidence type="ECO:0000313" key="2">
    <source>
        <dbReference type="Ensembl" id="ENSSCAP00000016385.1"/>
    </source>
</evidence>
<name>A0A8C9UF95_SERCA</name>
<feature type="region of interest" description="Disordered" evidence="1">
    <location>
        <begin position="1"/>
        <end position="29"/>
    </location>
</feature>
<proteinExistence type="predicted"/>